<evidence type="ECO:0000313" key="2">
    <source>
        <dbReference type="EMBL" id="PLB44184.1"/>
    </source>
</evidence>
<dbReference type="GeneID" id="36555628"/>
<reference evidence="2 3" key="1">
    <citation type="submission" date="2016-12" db="EMBL/GenBank/DDBJ databases">
        <title>The genomes of Aspergillus section Nigri reveals drivers in fungal speciation.</title>
        <authorList>
            <consortium name="DOE Joint Genome Institute"/>
            <person name="Vesth T.C."/>
            <person name="Nybo J."/>
            <person name="Theobald S."/>
            <person name="Brandl J."/>
            <person name="Frisvad J.C."/>
            <person name="Nielsen K.F."/>
            <person name="Lyhne E.K."/>
            <person name="Kogle M.E."/>
            <person name="Kuo A."/>
            <person name="Riley R."/>
            <person name="Clum A."/>
            <person name="Nolan M."/>
            <person name="Lipzen A."/>
            <person name="Salamov A."/>
            <person name="Henrissat B."/>
            <person name="Wiebenga A."/>
            <person name="De Vries R.P."/>
            <person name="Grigoriev I.V."/>
            <person name="Mortensen U.H."/>
            <person name="Andersen M.R."/>
            <person name="Baker S.E."/>
        </authorList>
    </citation>
    <scope>NUCLEOTIDE SEQUENCE [LARGE SCALE GENOMIC DNA]</scope>
    <source>
        <strain evidence="2 3">IBT 23096</strain>
    </source>
</reference>
<dbReference type="EMBL" id="MSFO01000009">
    <property type="protein sequence ID" value="PLB44184.1"/>
    <property type="molecule type" value="Genomic_DNA"/>
</dbReference>
<evidence type="ECO:0008006" key="4">
    <source>
        <dbReference type="Google" id="ProtNLM"/>
    </source>
</evidence>
<gene>
    <name evidence="2" type="ORF">P170DRAFT_430093</name>
</gene>
<sequence>MYSSLALSIFAIATASQQIVALQRLDCYEHGLELIRNLLSINNHRTDDKTDMKPIKIAFVASYHWQMPVMLQGHSLYLFLLAMGLFAYHEYGIDCGIGLTPQLQITVIRLHHHWPLVGRIICYHDIACRPKDALRNG</sequence>
<keyword evidence="1" id="KW-0732">Signal</keyword>
<organism evidence="2 3">
    <name type="scientific">Aspergillus steynii IBT 23096</name>
    <dbReference type="NCBI Taxonomy" id="1392250"/>
    <lineage>
        <taxon>Eukaryota</taxon>
        <taxon>Fungi</taxon>
        <taxon>Dikarya</taxon>
        <taxon>Ascomycota</taxon>
        <taxon>Pezizomycotina</taxon>
        <taxon>Eurotiomycetes</taxon>
        <taxon>Eurotiomycetidae</taxon>
        <taxon>Eurotiales</taxon>
        <taxon>Aspergillaceae</taxon>
        <taxon>Aspergillus</taxon>
        <taxon>Aspergillus subgen. Circumdati</taxon>
    </lineage>
</organism>
<dbReference type="Proteomes" id="UP000234275">
    <property type="component" value="Unassembled WGS sequence"/>
</dbReference>
<proteinExistence type="predicted"/>
<protein>
    <recommendedName>
        <fullName evidence="4">Secreted protein</fullName>
    </recommendedName>
</protein>
<comment type="caution">
    <text evidence="2">The sequence shown here is derived from an EMBL/GenBank/DDBJ whole genome shotgun (WGS) entry which is preliminary data.</text>
</comment>
<evidence type="ECO:0000256" key="1">
    <source>
        <dbReference type="SAM" id="SignalP"/>
    </source>
</evidence>
<dbReference type="AlphaFoldDB" id="A0A2I2FU91"/>
<name>A0A2I2FU91_9EURO</name>
<dbReference type="OrthoDB" id="630895at2759"/>
<feature type="chain" id="PRO_5014160035" description="Secreted protein" evidence="1">
    <location>
        <begin position="22"/>
        <end position="137"/>
    </location>
</feature>
<feature type="signal peptide" evidence="1">
    <location>
        <begin position="1"/>
        <end position="21"/>
    </location>
</feature>
<keyword evidence="3" id="KW-1185">Reference proteome</keyword>
<evidence type="ECO:0000313" key="3">
    <source>
        <dbReference type="Proteomes" id="UP000234275"/>
    </source>
</evidence>
<accession>A0A2I2FU91</accession>
<dbReference type="RefSeq" id="XP_024699486.1">
    <property type="nucleotide sequence ID" value="XM_024847929.1"/>
</dbReference>
<dbReference type="VEuPathDB" id="FungiDB:P170DRAFT_430093"/>